<feature type="compositionally biased region" description="Basic and acidic residues" evidence="9">
    <location>
        <begin position="121"/>
        <end position="144"/>
    </location>
</feature>
<evidence type="ECO:0000256" key="5">
    <source>
        <dbReference type="ARBA" id="ARBA00023128"/>
    </source>
</evidence>
<evidence type="ECO:0000256" key="2">
    <source>
        <dbReference type="ARBA" id="ARBA00022692"/>
    </source>
</evidence>
<evidence type="ECO:0000256" key="6">
    <source>
        <dbReference type="ARBA" id="ARBA00023136"/>
    </source>
</evidence>
<dbReference type="PANTHER" id="PTHR15415:SF7">
    <property type="entry name" value="MICOS COMPLEX SUBUNIT MIC60"/>
    <property type="match status" value="1"/>
</dbReference>
<evidence type="ECO:0000256" key="3">
    <source>
        <dbReference type="ARBA" id="ARBA00022792"/>
    </source>
</evidence>
<dbReference type="OrthoDB" id="10261039at2759"/>
<dbReference type="GO" id="GO:0061617">
    <property type="term" value="C:MICOS complex"/>
    <property type="evidence" value="ECO:0007669"/>
    <property type="project" value="TreeGrafter"/>
</dbReference>
<evidence type="ECO:0000256" key="8">
    <source>
        <dbReference type="SAM" id="Coils"/>
    </source>
</evidence>
<organism evidence="10 11">
    <name type="scientific">Haemonchus contortus</name>
    <name type="common">Barber pole worm</name>
    <dbReference type="NCBI Taxonomy" id="6289"/>
    <lineage>
        <taxon>Eukaryota</taxon>
        <taxon>Metazoa</taxon>
        <taxon>Ecdysozoa</taxon>
        <taxon>Nematoda</taxon>
        <taxon>Chromadorea</taxon>
        <taxon>Rhabditida</taxon>
        <taxon>Rhabditina</taxon>
        <taxon>Rhabditomorpha</taxon>
        <taxon>Strongyloidea</taxon>
        <taxon>Trichostrongylidae</taxon>
        <taxon>Haemonchus</taxon>
    </lineage>
</organism>
<evidence type="ECO:0000313" key="10">
    <source>
        <dbReference type="Proteomes" id="UP000025227"/>
    </source>
</evidence>
<evidence type="ECO:0000256" key="9">
    <source>
        <dbReference type="SAM" id="MobiDB-lite"/>
    </source>
</evidence>
<evidence type="ECO:0000256" key="4">
    <source>
        <dbReference type="ARBA" id="ARBA00022989"/>
    </source>
</evidence>
<sequence length="673" mass="75793">MLRAVKNNYVAWGLKGIRAQSAQAAPTPPRKPSSAASKFLYSVGALATVAVGVIGYAYVDPEFKKKVETTVPQVKPYFDAWFGSSHNANMGQLLSDLKDKVVNVIPIPPVVKKEKNVEEVRERESPVHLERGDARAPMETRTDKVSSGVAAERVAEFESSLLSAIHTAEDKVRAATDAKIKTIAAINEHASLVKETVDESQNADWGKVTTALQQAESLASKDGKAEADGRNYIDYLRTIISRGKSDPVTASNPLLLNATETANKLSHQLDELDGLVFKARQESSISNQYKDLVQRSREQFAQEVKNILPNVDINVKNKNMEPEELNALIAHAHLKVDNLRRQLLEQQVREEQHIARAIADQREADERIAAERLENELQRIQQQQDVEIERAVLQKRSLWQNELEEQLRRSAAAHSEHLEQIIRTQRQLFEIEHNQKIEEASRLERDRHSREVGVALSRLAGIESALDSRVALDMENRRAKQFWIACHNLIGSIKHGNKSGEDMDKRRFPLDESLSFFKQCESEDAFVAALITSFPEVSKEKGLYTEQDLKNRFDKIYKLGRRTATIGNNGGTLTGYLCSYIKSLLLFDLQRKFSDNDMIDPSTMDNLEILARAKWYVDRDDLEGAIRISQLLHGEAAQAIRDWLGDARAHLEARLLAQILVAHSAVSSMRSIY</sequence>
<dbReference type="GO" id="GO:0042407">
    <property type="term" value="P:cristae formation"/>
    <property type="evidence" value="ECO:0007669"/>
    <property type="project" value="TreeGrafter"/>
</dbReference>
<keyword evidence="5 7" id="KW-0496">Mitochondrion</keyword>
<comment type="subcellular location">
    <subcellularLocation>
        <location evidence="7">Mitochondrion inner membrane</location>
        <topology evidence="7">Single-pass membrane protein</topology>
    </subcellularLocation>
</comment>
<comment type="similarity">
    <text evidence="1 7">Belongs to the MICOS complex subunit Mic60 family.</text>
</comment>
<evidence type="ECO:0000256" key="7">
    <source>
        <dbReference type="RuleBase" id="RU363000"/>
    </source>
</evidence>
<keyword evidence="10" id="KW-1185">Reference proteome</keyword>
<dbReference type="Pfam" id="PF09731">
    <property type="entry name" value="Mitofilin"/>
    <property type="match status" value="1"/>
</dbReference>
<dbReference type="AlphaFoldDB" id="A0A7I4XVC8"/>
<accession>A0A7I4XVC8</accession>
<evidence type="ECO:0000256" key="1">
    <source>
        <dbReference type="ARBA" id="ARBA00010877"/>
    </source>
</evidence>
<name>A0A7I4XVC8_HAECO</name>
<dbReference type="OMA" id="WIKFREL"/>
<keyword evidence="4 7" id="KW-1133">Transmembrane helix</keyword>
<feature type="region of interest" description="Disordered" evidence="9">
    <location>
        <begin position="121"/>
        <end position="147"/>
    </location>
</feature>
<protein>
    <recommendedName>
        <fullName evidence="7">MICOS complex subunit MIC60</fullName>
    </recommendedName>
    <alternativeName>
        <fullName evidence="7">Mitofilin</fullName>
    </alternativeName>
</protein>
<comment type="subunit">
    <text evidence="7">Component of the mitochondrial contact site and cristae organizing system (MICOS) complex.</text>
</comment>
<keyword evidence="3 7" id="KW-0999">Mitochondrion inner membrane</keyword>
<dbReference type="InterPro" id="IPR019133">
    <property type="entry name" value="MIC60"/>
</dbReference>
<reference evidence="11" key="1">
    <citation type="submission" date="2020-12" db="UniProtKB">
        <authorList>
            <consortium name="WormBaseParasite"/>
        </authorList>
    </citation>
    <scope>IDENTIFICATION</scope>
    <source>
        <strain evidence="11">MHco3</strain>
    </source>
</reference>
<keyword evidence="8" id="KW-0175">Coiled coil</keyword>
<evidence type="ECO:0000313" key="11">
    <source>
        <dbReference type="WBParaSite" id="HCON_00011310-00001"/>
    </source>
</evidence>
<keyword evidence="6 7" id="KW-0472">Membrane</keyword>
<dbReference type="WBParaSite" id="HCON_00011310-00001">
    <property type="protein sequence ID" value="HCON_00011310-00001"/>
    <property type="gene ID" value="HCON_00011310"/>
</dbReference>
<dbReference type="PANTHER" id="PTHR15415">
    <property type="entry name" value="MITOFILIN"/>
    <property type="match status" value="1"/>
</dbReference>
<keyword evidence="2 7" id="KW-0812">Transmembrane</keyword>
<dbReference type="Proteomes" id="UP000025227">
    <property type="component" value="Unplaced"/>
</dbReference>
<feature type="coiled-coil region" evidence="8">
    <location>
        <begin position="363"/>
        <end position="390"/>
    </location>
</feature>
<feature type="transmembrane region" description="Helical" evidence="7">
    <location>
        <begin position="39"/>
        <end position="59"/>
    </location>
</feature>
<comment type="function">
    <text evidence="7">Component of the MICOS complex, a large protein complex of the mitochondrial inner membrane that plays crucial roles in the maintenance of crista junctions, inner membrane architecture, and formation of contact sites to the outer membrane.</text>
</comment>
<proteinExistence type="inferred from homology"/>